<dbReference type="Gene3D" id="1.10.10.1420">
    <property type="entry name" value="DNA replication factor Cdt1, C-terminal WH domain"/>
    <property type="match status" value="1"/>
</dbReference>
<reference evidence="5 6" key="1">
    <citation type="submission" date="2014-02" db="EMBL/GenBank/DDBJ databases">
        <title>The Genome Sequence of Trichophyton interdigitale MR816.</title>
        <authorList>
            <consortium name="The Broad Institute Genomics Platform"/>
            <person name="Cuomo C.A."/>
            <person name="White T.C."/>
            <person name="Graser Y."/>
            <person name="Martinez-Rossi N."/>
            <person name="Heitman J."/>
            <person name="Young S.K."/>
            <person name="Zeng Q."/>
            <person name="Gargeya S."/>
            <person name="Abouelleil A."/>
            <person name="Alvarado L."/>
            <person name="Chapman S.B."/>
            <person name="Gainer-Dewar J."/>
            <person name="Goldberg J."/>
            <person name="Griggs A."/>
            <person name="Gujja S."/>
            <person name="Hansen M."/>
            <person name="Howarth C."/>
            <person name="Imamovic A."/>
            <person name="Larimer J."/>
            <person name="Martinez D."/>
            <person name="Murphy C."/>
            <person name="Pearson M.D."/>
            <person name="Persinoti G."/>
            <person name="Poon T."/>
            <person name="Priest M."/>
            <person name="Roberts A.D."/>
            <person name="Saif S."/>
            <person name="Shea T.D."/>
            <person name="Sykes S.N."/>
            <person name="Wortman J."/>
            <person name="Nusbaum C."/>
            <person name="Birren B."/>
        </authorList>
    </citation>
    <scope>NUCLEOTIDE SEQUENCE [LARGE SCALE GENOMIC DNA]</scope>
    <source>
        <strain evidence="5 6">MR816</strain>
    </source>
</reference>
<evidence type="ECO:0000313" key="5">
    <source>
        <dbReference type="EMBL" id="KDB22180.1"/>
    </source>
</evidence>
<gene>
    <name evidence="5" type="ORF">H109_05912</name>
</gene>
<dbReference type="STRING" id="1215338.A0A059J2X9"/>
<comment type="similarity">
    <text evidence="1">Belongs to the Cdt1 family.</text>
</comment>
<feature type="domain" description="DNA replication factor Cdt1 C-terminal" evidence="4">
    <location>
        <begin position="318"/>
        <end position="425"/>
    </location>
</feature>
<dbReference type="AlphaFoldDB" id="A0A059J2X9"/>
<comment type="caution">
    <text evidence="5">The sequence shown here is derived from an EMBL/GenBank/DDBJ whole genome shotgun (WGS) entry which is preliminary data.</text>
</comment>
<dbReference type="EMBL" id="AOKY01000376">
    <property type="protein sequence ID" value="KDB22180.1"/>
    <property type="molecule type" value="Genomic_DNA"/>
</dbReference>
<accession>A0A059J2X9</accession>
<proteinExistence type="inferred from homology"/>
<dbReference type="Pfam" id="PF16679">
    <property type="entry name" value="CDT1_C"/>
    <property type="match status" value="1"/>
</dbReference>
<keyword evidence="6" id="KW-1185">Reference proteome</keyword>
<feature type="region of interest" description="Disordered" evidence="3">
    <location>
        <begin position="291"/>
        <end position="317"/>
    </location>
</feature>
<dbReference type="InterPro" id="IPR038090">
    <property type="entry name" value="Cdt1_C_WH_dom_sf"/>
</dbReference>
<evidence type="ECO:0000256" key="3">
    <source>
        <dbReference type="SAM" id="MobiDB-lite"/>
    </source>
</evidence>
<evidence type="ECO:0000256" key="1">
    <source>
        <dbReference type="ARBA" id="ARBA00008356"/>
    </source>
</evidence>
<feature type="region of interest" description="Disordered" evidence="3">
    <location>
        <begin position="1"/>
        <end position="121"/>
    </location>
</feature>
<evidence type="ECO:0000313" key="6">
    <source>
        <dbReference type="Proteomes" id="UP000024533"/>
    </source>
</evidence>
<evidence type="ECO:0000259" key="4">
    <source>
        <dbReference type="Pfam" id="PF16679"/>
    </source>
</evidence>
<protein>
    <recommendedName>
        <fullName evidence="4">DNA replication factor Cdt1 C-terminal domain-containing protein</fullName>
    </recommendedName>
</protein>
<feature type="compositionally biased region" description="Basic and acidic residues" evidence="3">
    <location>
        <begin position="79"/>
        <end position="98"/>
    </location>
</feature>
<name>A0A059J2X9_TRIIM</name>
<dbReference type="InterPro" id="IPR032054">
    <property type="entry name" value="Cdt1_C"/>
</dbReference>
<organism evidence="5 6">
    <name type="scientific">Trichophyton interdigitale (strain MR816)</name>
    <dbReference type="NCBI Taxonomy" id="1215338"/>
    <lineage>
        <taxon>Eukaryota</taxon>
        <taxon>Fungi</taxon>
        <taxon>Dikarya</taxon>
        <taxon>Ascomycota</taxon>
        <taxon>Pezizomycotina</taxon>
        <taxon>Eurotiomycetes</taxon>
        <taxon>Eurotiomycetidae</taxon>
        <taxon>Onygenales</taxon>
        <taxon>Arthrodermataceae</taxon>
        <taxon>Trichophyton</taxon>
    </lineage>
</organism>
<dbReference type="Pfam" id="PF26121">
    <property type="entry name" value="HTH_CDT1"/>
    <property type="match status" value="1"/>
</dbReference>
<dbReference type="HOGENOM" id="CLU_031309_3_0_1"/>
<dbReference type="OrthoDB" id="341730at2759"/>
<evidence type="ECO:0000256" key="2">
    <source>
        <dbReference type="ARBA" id="ARBA00023306"/>
    </source>
</evidence>
<dbReference type="Proteomes" id="UP000024533">
    <property type="component" value="Unassembled WGS sequence"/>
</dbReference>
<sequence>MAVKTRRGTTTRASTARLPTKQPGITAFSRVGKAGAGTRTASSKETLSLKRKIEEPAQGDSELVQQTSPSDEGTPAKRSKIEPTTEKDRPSAQHHVENSSDASTERASVPSSPTDSSHSERPSEFLDLVDLNSAFLSALSLHFAHNGAMAPANIRDLLSSTERIWNKRKVALQDIQRVLHVQGLCRSSSQPQNGFILASYGTNTFVERKVGALSSKSRSTSPLNDKALKAEFLANLESYRDDKGDNDGKPSQDLFQTIPLAPIHPSRGSAKAAAGGQKTIEELFGSLKSKPMLTREPCTKQPAPLKESTSTNSRRNGLLERMKMKALRQSKLPPPPSKDVVLKQTALGRISEVINILLLLSPLTCKIDDATSNSTALRKSYTMDLIIQRIEDSMRTPASREEIETCIEILSQSKVAKDWVTIVKTSQVKSVVLRSDRRPSPAEITNESMSLKF</sequence>
<dbReference type="OMA" id="WGKRQVT"/>
<keyword evidence="2" id="KW-0131">Cell cycle</keyword>